<dbReference type="Pfam" id="PF13673">
    <property type="entry name" value="Acetyltransf_10"/>
    <property type="match status" value="1"/>
</dbReference>
<feature type="domain" description="N-acetyltransferase" evidence="3">
    <location>
        <begin position="7"/>
        <end position="207"/>
    </location>
</feature>
<evidence type="ECO:0000256" key="2">
    <source>
        <dbReference type="ARBA" id="ARBA00023315"/>
    </source>
</evidence>
<protein>
    <recommendedName>
        <fullName evidence="3">N-acetyltransferase domain-containing protein</fullName>
    </recommendedName>
</protein>
<proteinExistence type="predicted"/>
<evidence type="ECO:0000256" key="1">
    <source>
        <dbReference type="ARBA" id="ARBA00022679"/>
    </source>
</evidence>
<dbReference type="RefSeq" id="WP_316557044.1">
    <property type="nucleotide sequence ID" value="NZ_CP131059.1"/>
</dbReference>
<dbReference type="KEGG" id="mehf:MmiHf6_11980"/>
<dbReference type="AlphaFoldDB" id="A0AA96V0X8"/>
<dbReference type="Gene3D" id="3.40.630.30">
    <property type="match status" value="1"/>
</dbReference>
<keyword evidence="5" id="KW-1185">Reference proteome</keyword>
<dbReference type="SUPFAM" id="SSF55729">
    <property type="entry name" value="Acyl-CoA N-acyltransferases (Nat)"/>
    <property type="match status" value="1"/>
</dbReference>
<dbReference type="EMBL" id="CP131059">
    <property type="protein sequence ID" value="WNY23875.1"/>
    <property type="molecule type" value="Genomic_DNA"/>
</dbReference>
<organism evidence="4 5">
    <name type="scientific">Methanimicrococcus hongohii</name>
    <dbReference type="NCBI Taxonomy" id="3028295"/>
    <lineage>
        <taxon>Archaea</taxon>
        <taxon>Methanobacteriati</taxon>
        <taxon>Methanobacteriota</taxon>
        <taxon>Stenosarchaea group</taxon>
        <taxon>Methanomicrobia</taxon>
        <taxon>Methanosarcinales</taxon>
        <taxon>Methanosarcinaceae</taxon>
        <taxon>Methanimicrococcus</taxon>
    </lineage>
</organism>
<accession>A0AA96V0X8</accession>
<reference evidence="4 5" key="1">
    <citation type="submission" date="2023-07" db="EMBL/GenBank/DDBJ databases">
        <title>Closed genoem sequence of Methanomicrococcus sp. Hf6.</title>
        <authorList>
            <person name="Poehlein A."/>
            <person name="Protasov E."/>
            <person name="Platt K."/>
            <person name="Reeh H."/>
            <person name="Daniel R."/>
            <person name="Brune A."/>
        </authorList>
    </citation>
    <scope>NUCLEOTIDE SEQUENCE [LARGE SCALE GENOMIC DNA]</scope>
    <source>
        <strain evidence="4 5">Hf6</strain>
    </source>
</reference>
<gene>
    <name evidence="4" type="ORF">MmiHf6_11980</name>
</gene>
<dbReference type="InterPro" id="IPR051635">
    <property type="entry name" value="SNAT-like"/>
</dbReference>
<name>A0AA96V0X8_9EURY</name>
<evidence type="ECO:0000259" key="3">
    <source>
        <dbReference type="PROSITE" id="PS51186"/>
    </source>
</evidence>
<dbReference type="InterPro" id="IPR000182">
    <property type="entry name" value="GNAT_dom"/>
</dbReference>
<dbReference type="GO" id="GO:0008080">
    <property type="term" value="F:N-acetyltransferase activity"/>
    <property type="evidence" value="ECO:0007669"/>
    <property type="project" value="UniProtKB-ARBA"/>
</dbReference>
<dbReference type="GeneID" id="85195777"/>
<dbReference type="PANTHER" id="PTHR10908:SF0">
    <property type="entry name" value="SEROTONIN N-ACETYLTRANSFERASE"/>
    <property type="match status" value="1"/>
</dbReference>
<keyword evidence="2" id="KW-0012">Acyltransferase</keyword>
<sequence>MENLPSVSIRKANAEDIDAIMEIEHLSFHPEVIESKKVFEDRIAAFPDGFLIAEIESDSIGDGENNKNNKNNKKNEKTIAGYISSELWNYSKEIPYSNFSLNHSVYDTHSDLGEELYISSVAVNPAVRGGKIGKRLFTELLNHVSKEYSLKSAILLVNSDWQNAYKMYQKEGFVTVDKISDFFPVLENSDSGDDSSGVGIIMRKSLSDEK</sequence>
<keyword evidence="1" id="KW-0808">Transferase</keyword>
<dbReference type="CDD" id="cd04301">
    <property type="entry name" value="NAT_SF"/>
    <property type="match status" value="1"/>
</dbReference>
<dbReference type="PANTHER" id="PTHR10908">
    <property type="entry name" value="SEROTONIN N-ACETYLTRANSFERASE"/>
    <property type="match status" value="1"/>
</dbReference>
<evidence type="ECO:0000313" key="4">
    <source>
        <dbReference type="EMBL" id="WNY23875.1"/>
    </source>
</evidence>
<evidence type="ECO:0000313" key="5">
    <source>
        <dbReference type="Proteomes" id="UP001302978"/>
    </source>
</evidence>
<dbReference type="Proteomes" id="UP001302978">
    <property type="component" value="Chromosome"/>
</dbReference>
<dbReference type="InterPro" id="IPR016181">
    <property type="entry name" value="Acyl_CoA_acyltransferase"/>
</dbReference>
<dbReference type="PROSITE" id="PS51186">
    <property type="entry name" value="GNAT"/>
    <property type="match status" value="1"/>
</dbReference>